<evidence type="ECO:0000313" key="2">
    <source>
        <dbReference type="EMBL" id="CBN80877.1"/>
    </source>
</evidence>
<feature type="transmembrane region" description="Helical" evidence="1">
    <location>
        <begin position="7"/>
        <end position="26"/>
    </location>
</feature>
<proteinExistence type="predicted"/>
<feature type="transmembrane region" description="Helical" evidence="1">
    <location>
        <begin position="32"/>
        <end position="62"/>
    </location>
</feature>
<organism evidence="2">
    <name type="scientific">Dicentrarchus labrax</name>
    <name type="common">European seabass</name>
    <name type="synonym">Morone labrax</name>
    <dbReference type="NCBI Taxonomy" id="13489"/>
    <lineage>
        <taxon>Eukaryota</taxon>
        <taxon>Metazoa</taxon>
        <taxon>Chordata</taxon>
        <taxon>Craniata</taxon>
        <taxon>Vertebrata</taxon>
        <taxon>Euteleostomi</taxon>
        <taxon>Actinopterygii</taxon>
        <taxon>Neopterygii</taxon>
        <taxon>Teleostei</taxon>
        <taxon>Neoteleostei</taxon>
        <taxon>Acanthomorphata</taxon>
        <taxon>Eupercaria</taxon>
        <taxon>Moronidae</taxon>
        <taxon>Dicentrarchus</taxon>
    </lineage>
</organism>
<accession>E6ZFC7</accession>
<dbReference type="AlphaFoldDB" id="E6ZFC7"/>
<feature type="transmembrane region" description="Helical" evidence="1">
    <location>
        <begin position="210"/>
        <end position="229"/>
    </location>
</feature>
<feature type="transmembrane region" description="Helical" evidence="1">
    <location>
        <begin position="74"/>
        <end position="96"/>
    </location>
</feature>
<keyword evidence="1" id="KW-0812">Transmembrane</keyword>
<name>E6ZFC7_DICLA</name>
<reference evidence="2" key="2">
    <citation type="journal article" date="2011" name="Genomics">
        <title>Directed sequencing and annotation of three Dicentrarchus labrax L. chromosomes by applying Sanger- and pyrosequencing technologies on pooled DNA of comparatively mapped BAC clones.</title>
        <authorList>
            <person name="Kuhl H."/>
            <person name="Tine M."/>
            <person name="Beck A."/>
            <person name="Timmermann B."/>
            <person name="Kodira C."/>
            <person name="Reinhardt R."/>
        </authorList>
    </citation>
    <scope>NUCLEOTIDE SEQUENCE</scope>
</reference>
<keyword evidence="1" id="KW-1133">Transmembrane helix</keyword>
<keyword evidence="1" id="KW-0472">Membrane</keyword>
<evidence type="ECO:0000256" key="1">
    <source>
        <dbReference type="SAM" id="Phobius"/>
    </source>
</evidence>
<feature type="transmembrane region" description="Helical" evidence="1">
    <location>
        <begin position="356"/>
        <end position="378"/>
    </location>
</feature>
<reference evidence="2" key="3">
    <citation type="journal article" date="2011" name="Mar. Genomics">
        <title>Comparative analysis of intronless genes in teleost fish genomes: Insights into their evolution and molecular function.</title>
        <authorList>
            <person name="Tine M."/>
            <person name="Kuhl H."/>
            <person name="Beck A."/>
            <person name="Bargelloni L."/>
            <person name="Reinhardt R."/>
        </authorList>
    </citation>
    <scope>NUCLEOTIDE SEQUENCE</scope>
</reference>
<protein>
    <submittedName>
        <fullName evidence="2">Uncharacterized protein</fullName>
    </submittedName>
</protein>
<dbReference type="EMBL" id="FQ310506">
    <property type="protein sequence ID" value="CBN80877.1"/>
    <property type="molecule type" value="Genomic_DNA"/>
</dbReference>
<gene>
    <name evidence="2" type="ORF">DLA_It03020</name>
</gene>
<sequence length="422" mass="46671">MDGVLEGAAVLCVCKLACSLFFLPSLAASHSPVTFCCCCLLIFTDFLVTVFLSVLCIFESWLTELTPFGDIIALRFLLFLSHTYGVVLLLTTPLIAVETLTRLLWSRSVVTRRTVTDSDGQRCYLGEVAVEEEEEEDSDNPDKDTEKRLSHVASYLCCLSVWVVVALNVRWRWKLEEVWAAACLHTTNSLISCLPNLFSPVSSTVNPCWVMAFLSLLLLLLTTSTGLRWRQRAPARMSTTQKEKHGVNNNGNSCWQDLDPALPAPSKPVNPEMSVSEAAQCVDPEKTESSCTVHRACSWNSVQMSAHLHGDFVLISPKCLSAGQEHERTKRGIPLTFIIEDHVDSQYKSQGGWRQWGFPCLGVNVIIGFVGVLFTFVLPLNLSVNILLIRTIETLLELCIKSLVSSAANTNKISTSHSGTLV</sequence>
<reference evidence="2" key="1">
    <citation type="journal article" date="2011" name="Comp. Biochem. Physiol. Part D Genomics Proteomics">
        <title>Analysis of single nucleotide polymorphisms in three chromosomes of European sea bass Dicentrarchus labrax.</title>
        <authorList>
            <person name="Kuhl H."/>
            <person name="Tine M."/>
            <person name="Hecht J."/>
            <person name="Knaust F."/>
            <person name="Reinhardt R."/>
        </authorList>
    </citation>
    <scope>NUCLEOTIDE SEQUENCE</scope>
</reference>
<feature type="transmembrane region" description="Helical" evidence="1">
    <location>
        <begin position="152"/>
        <end position="171"/>
    </location>
</feature>